<dbReference type="Proteomes" id="UP001234178">
    <property type="component" value="Unassembled WGS sequence"/>
</dbReference>
<comment type="caution">
    <text evidence="1">The sequence shown here is derived from an EMBL/GenBank/DDBJ whole genome shotgun (WGS) entry which is preliminary data.</text>
</comment>
<accession>A0ABQ9ZWK2</accession>
<dbReference type="EMBL" id="JAOYFB010000005">
    <property type="protein sequence ID" value="KAK4017297.1"/>
    <property type="molecule type" value="Genomic_DNA"/>
</dbReference>
<evidence type="ECO:0000313" key="2">
    <source>
        <dbReference type="Proteomes" id="UP001234178"/>
    </source>
</evidence>
<name>A0ABQ9ZWK2_9CRUS</name>
<reference evidence="1 2" key="1">
    <citation type="journal article" date="2023" name="Nucleic Acids Res.">
        <title>The hologenome of Daphnia magna reveals possible DNA methylation and microbiome-mediated evolution of the host genome.</title>
        <authorList>
            <person name="Chaturvedi A."/>
            <person name="Li X."/>
            <person name="Dhandapani V."/>
            <person name="Marshall H."/>
            <person name="Kissane S."/>
            <person name="Cuenca-Cambronero M."/>
            <person name="Asole G."/>
            <person name="Calvet F."/>
            <person name="Ruiz-Romero M."/>
            <person name="Marangio P."/>
            <person name="Guigo R."/>
            <person name="Rago D."/>
            <person name="Mirbahai L."/>
            <person name="Eastwood N."/>
            <person name="Colbourne J.K."/>
            <person name="Zhou J."/>
            <person name="Mallon E."/>
            <person name="Orsini L."/>
        </authorList>
    </citation>
    <scope>NUCLEOTIDE SEQUENCE [LARGE SCALE GENOMIC DNA]</scope>
    <source>
        <strain evidence="1">LRV0_1</strain>
    </source>
</reference>
<protein>
    <submittedName>
        <fullName evidence="1">Uncharacterized protein</fullName>
    </submittedName>
</protein>
<gene>
    <name evidence="1" type="ORF">OUZ56_032244</name>
</gene>
<keyword evidence="2" id="KW-1185">Reference proteome</keyword>
<organism evidence="1 2">
    <name type="scientific">Daphnia magna</name>
    <dbReference type="NCBI Taxonomy" id="35525"/>
    <lineage>
        <taxon>Eukaryota</taxon>
        <taxon>Metazoa</taxon>
        <taxon>Ecdysozoa</taxon>
        <taxon>Arthropoda</taxon>
        <taxon>Crustacea</taxon>
        <taxon>Branchiopoda</taxon>
        <taxon>Diplostraca</taxon>
        <taxon>Cladocera</taxon>
        <taxon>Anomopoda</taxon>
        <taxon>Daphniidae</taxon>
        <taxon>Daphnia</taxon>
    </lineage>
</organism>
<sequence>MLYTLQKLGEQIRDEQTILIPITNKLSRQLHMKYVAGLFYERSLPKQKNISYNIIDVQSGKYFLVDLTTATDPYVATVPDFWVNDGTQCWYPRTLGERASVKHSYEASRAKENIAALI</sequence>
<evidence type="ECO:0000313" key="1">
    <source>
        <dbReference type="EMBL" id="KAK4017297.1"/>
    </source>
</evidence>
<proteinExistence type="predicted"/>